<sequence length="201" mass="21143">MTLPTGRYYAVELHVSAERVSQIRRIVAAHLRYWNLELHIQPVCRGVEELLANVHRHVGDDSRCVVELRCTGRHLTVSVADNGPPMPRLVSAGEGGLAVVAALCDSWGTCGTADGKVVWFTRRVEDARNSPLLWRPPLSGVGDAREYPASAPAPAPAAAPVLEPATAAVLEPATAAVLDPATTTGRGPATTAAPLPATVPA</sequence>
<feature type="region of interest" description="Disordered" evidence="2">
    <location>
        <begin position="179"/>
        <end position="201"/>
    </location>
</feature>
<feature type="domain" description="Histidine kinase/HSP90-like ATPase" evidence="3">
    <location>
        <begin position="16"/>
        <end position="121"/>
    </location>
</feature>
<evidence type="ECO:0000256" key="2">
    <source>
        <dbReference type="SAM" id="MobiDB-lite"/>
    </source>
</evidence>
<dbReference type="Pfam" id="PF13581">
    <property type="entry name" value="HATPase_c_2"/>
    <property type="match status" value="1"/>
</dbReference>
<evidence type="ECO:0000256" key="1">
    <source>
        <dbReference type="ARBA" id="ARBA00022527"/>
    </source>
</evidence>
<name>A0ABP6K172_9ACTN</name>
<dbReference type="InterPro" id="IPR003594">
    <property type="entry name" value="HATPase_dom"/>
</dbReference>
<dbReference type="InterPro" id="IPR050267">
    <property type="entry name" value="Anti-sigma-factor_SerPK"/>
</dbReference>
<reference evidence="5" key="1">
    <citation type="journal article" date="2019" name="Int. J. Syst. Evol. Microbiol.">
        <title>The Global Catalogue of Microorganisms (GCM) 10K type strain sequencing project: providing services to taxonomists for standard genome sequencing and annotation.</title>
        <authorList>
            <consortium name="The Broad Institute Genomics Platform"/>
            <consortium name="The Broad Institute Genome Sequencing Center for Infectious Disease"/>
            <person name="Wu L."/>
            <person name="Ma J."/>
        </authorList>
    </citation>
    <scope>NUCLEOTIDE SEQUENCE [LARGE SCALE GENOMIC DNA]</scope>
    <source>
        <strain evidence="5">JCM 9088</strain>
    </source>
</reference>
<dbReference type="Gene3D" id="3.30.565.10">
    <property type="entry name" value="Histidine kinase-like ATPase, C-terminal domain"/>
    <property type="match status" value="1"/>
</dbReference>
<evidence type="ECO:0000313" key="5">
    <source>
        <dbReference type="Proteomes" id="UP001500403"/>
    </source>
</evidence>
<evidence type="ECO:0000259" key="3">
    <source>
        <dbReference type="Pfam" id="PF13581"/>
    </source>
</evidence>
<accession>A0ABP6K172</accession>
<evidence type="ECO:0000313" key="4">
    <source>
        <dbReference type="EMBL" id="GAA2960005.1"/>
    </source>
</evidence>
<protein>
    <recommendedName>
        <fullName evidence="3">Histidine kinase/HSP90-like ATPase domain-containing protein</fullName>
    </recommendedName>
</protein>
<dbReference type="PANTHER" id="PTHR35526:SF3">
    <property type="entry name" value="ANTI-SIGMA-F FACTOR RSBW"/>
    <property type="match status" value="1"/>
</dbReference>
<dbReference type="RefSeq" id="WP_344497979.1">
    <property type="nucleotide sequence ID" value="NZ_BAAAUD010000050.1"/>
</dbReference>
<dbReference type="Proteomes" id="UP001500403">
    <property type="component" value="Unassembled WGS sequence"/>
</dbReference>
<dbReference type="EMBL" id="BAAAUD010000050">
    <property type="protein sequence ID" value="GAA2960005.1"/>
    <property type="molecule type" value="Genomic_DNA"/>
</dbReference>
<proteinExistence type="predicted"/>
<dbReference type="SUPFAM" id="SSF55874">
    <property type="entry name" value="ATPase domain of HSP90 chaperone/DNA topoisomerase II/histidine kinase"/>
    <property type="match status" value="1"/>
</dbReference>
<keyword evidence="5" id="KW-1185">Reference proteome</keyword>
<dbReference type="PANTHER" id="PTHR35526">
    <property type="entry name" value="ANTI-SIGMA-F FACTOR RSBW-RELATED"/>
    <property type="match status" value="1"/>
</dbReference>
<keyword evidence="1" id="KW-0418">Kinase</keyword>
<gene>
    <name evidence="4" type="ORF">GCM10010446_51790</name>
</gene>
<comment type="caution">
    <text evidence="4">The sequence shown here is derived from an EMBL/GenBank/DDBJ whole genome shotgun (WGS) entry which is preliminary data.</text>
</comment>
<dbReference type="InterPro" id="IPR036890">
    <property type="entry name" value="HATPase_C_sf"/>
</dbReference>
<keyword evidence="1" id="KW-0723">Serine/threonine-protein kinase</keyword>
<organism evidence="4 5">
    <name type="scientific">Streptomyces enissocaesilis</name>
    <dbReference type="NCBI Taxonomy" id="332589"/>
    <lineage>
        <taxon>Bacteria</taxon>
        <taxon>Bacillati</taxon>
        <taxon>Actinomycetota</taxon>
        <taxon>Actinomycetes</taxon>
        <taxon>Kitasatosporales</taxon>
        <taxon>Streptomycetaceae</taxon>
        <taxon>Streptomyces</taxon>
        <taxon>Streptomyces rochei group</taxon>
    </lineage>
</organism>
<keyword evidence="1" id="KW-0808">Transferase</keyword>
<dbReference type="CDD" id="cd16936">
    <property type="entry name" value="HATPase_RsbW-like"/>
    <property type="match status" value="1"/>
</dbReference>